<dbReference type="EMBL" id="BART01002849">
    <property type="protein sequence ID" value="GAG68917.1"/>
    <property type="molecule type" value="Genomic_DNA"/>
</dbReference>
<protein>
    <recommendedName>
        <fullName evidence="12">t-SNARE coiled-coil homology domain-containing protein</fullName>
    </recommendedName>
</protein>
<evidence type="ECO:0000256" key="8">
    <source>
        <dbReference type="ARBA" id="ARBA00023136"/>
    </source>
</evidence>
<dbReference type="Gene3D" id="1.20.5.110">
    <property type="match status" value="1"/>
</dbReference>
<evidence type="ECO:0000256" key="2">
    <source>
        <dbReference type="ARBA" id="ARBA00009063"/>
    </source>
</evidence>
<dbReference type="PANTHER" id="PTHR15959:SF0">
    <property type="entry name" value="SYNTAXIN-18"/>
    <property type="match status" value="1"/>
</dbReference>
<dbReference type="InterPro" id="IPR010989">
    <property type="entry name" value="SNARE"/>
</dbReference>
<evidence type="ECO:0000256" key="4">
    <source>
        <dbReference type="ARBA" id="ARBA00022692"/>
    </source>
</evidence>
<dbReference type="SUPFAM" id="SSF47661">
    <property type="entry name" value="t-snare proteins"/>
    <property type="match status" value="1"/>
</dbReference>
<evidence type="ECO:0000313" key="11">
    <source>
        <dbReference type="EMBL" id="GAG68917.1"/>
    </source>
</evidence>
<keyword evidence="5" id="KW-0653">Protein transport</keyword>
<dbReference type="GO" id="GO:0005783">
    <property type="term" value="C:endoplasmic reticulum"/>
    <property type="evidence" value="ECO:0007669"/>
    <property type="project" value="TreeGrafter"/>
</dbReference>
<keyword evidence="8 10" id="KW-0472">Membrane</keyword>
<proteinExistence type="inferred from homology"/>
<evidence type="ECO:0000256" key="10">
    <source>
        <dbReference type="SAM" id="Phobius"/>
    </source>
</evidence>
<name>X1AGQ2_9ZZZZ</name>
<keyword evidence="6 10" id="KW-1133">Transmembrane helix</keyword>
<dbReference type="AlphaFoldDB" id="X1AGQ2"/>
<gene>
    <name evidence="11" type="ORF">S01H4_08338</name>
</gene>
<dbReference type="GO" id="GO:0031201">
    <property type="term" value="C:SNARE complex"/>
    <property type="evidence" value="ECO:0007669"/>
    <property type="project" value="TreeGrafter"/>
</dbReference>
<evidence type="ECO:0000256" key="5">
    <source>
        <dbReference type="ARBA" id="ARBA00022927"/>
    </source>
</evidence>
<keyword evidence="3" id="KW-0813">Transport</keyword>
<evidence type="ECO:0000256" key="1">
    <source>
        <dbReference type="ARBA" id="ARBA00004211"/>
    </source>
</evidence>
<feature type="compositionally biased region" description="Low complexity" evidence="9">
    <location>
        <begin position="158"/>
        <end position="170"/>
    </location>
</feature>
<evidence type="ECO:0000256" key="3">
    <source>
        <dbReference type="ARBA" id="ARBA00022448"/>
    </source>
</evidence>
<accession>X1AGQ2</accession>
<dbReference type="GO" id="GO:0006890">
    <property type="term" value="P:retrograde vesicle-mediated transport, Golgi to endoplasmic reticulum"/>
    <property type="evidence" value="ECO:0007669"/>
    <property type="project" value="TreeGrafter"/>
</dbReference>
<reference evidence="11" key="1">
    <citation type="journal article" date="2014" name="Front. Microbiol.">
        <title>High frequency of phylogenetically diverse reductive dehalogenase-homologous genes in deep subseafloor sedimentary metagenomes.</title>
        <authorList>
            <person name="Kawai M."/>
            <person name="Futagami T."/>
            <person name="Toyoda A."/>
            <person name="Takaki Y."/>
            <person name="Nishi S."/>
            <person name="Hori S."/>
            <person name="Arai W."/>
            <person name="Tsubouchi T."/>
            <person name="Morono Y."/>
            <person name="Uchiyama I."/>
            <person name="Ito T."/>
            <person name="Fujiyama A."/>
            <person name="Inagaki F."/>
            <person name="Takami H."/>
        </authorList>
    </citation>
    <scope>NUCLEOTIDE SEQUENCE</scope>
    <source>
        <strain evidence="11">Expedition CK06-06</strain>
    </source>
</reference>
<sequence>DDDVTIFESSIASFMTSTASQIDTLRQSIEDMSVASEDVRSHRTGIISHLVSELREIMDDFRSMQLVRNREELDLYRDPLKCCYHEGEKDGVLDMPSDGIGHAFELDEEYLDMLEREEEEFQASYEMDDSDDVLRRILAEPLPSFPTKRRKKQEENFQAAPQQPRQMPMQMEKKRNALQPQNSKESFKKRIIENLPSQVQTEQNQAVILQQEQIFLTAQVQNTKLDAAHKVESQMMQITSLLSQFSSLISEQQEEIQVIADSTVKSRQNVDKGREKLVLATEQRKRSRHYFAWIIFSMGLLLLFLNAVLA</sequence>
<evidence type="ECO:0008006" key="12">
    <source>
        <dbReference type="Google" id="ProtNLM"/>
    </source>
</evidence>
<feature type="transmembrane region" description="Helical" evidence="10">
    <location>
        <begin position="290"/>
        <end position="309"/>
    </location>
</feature>
<organism evidence="11">
    <name type="scientific">marine sediment metagenome</name>
    <dbReference type="NCBI Taxonomy" id="412755"/>
    <lineage>
        <taxon>unclassified sequences</taxon>
        <taxon>metagenomes</taxon>
        <taxon>ecological metagenomes</taxon>
    </lineage>
</organism>
<keyword evidence="7" id="KW-0175">Coiled coil</keyword>
<comment type="caution">
    <text evidence="11">The sequence shown here is derived from an EMBL/GenBank/DDBJ whole genome shotgun (WGS) entry which is preliminary data.</text>
</comment>
<evidence type="ECO:0000256" key="9">
    <source>
        <dbReference type="SAM" id="MobiDB-lite"/>
    </source>
</evidence>
<dbReference type="GO" id="GO:0015031">
    <property type="term" value="P:protein transport"/>
    <property type="evidence" value="ECO:0007669"/>
    <property type="project" value="UniProtKB-KW"/>
</dbReference>
<feature type="non-terminal residue" evidence="11">
    <location>
        <position position="1"/>
    </location>
</feature>
<comment type="similarity">
    <text evidence="2">Belongs to the syntaxin family.</text>
</comment>
<keyword evidence="4 10" id="KW-0812">Transmembrane</keyword>
<dbReference type="PANTHER" id="PTHR15959">
    <property type="entry name" value="SYNTAXIN-18"/>
    <property type="match status" value="1"/>
</dbReference>
<evidence type="ECO:0000256" key="7">
    <source>
        <dbReference type="ARBA" id="ARBA00023054"/>
    </source>
</evidence>
<feature type="region of interest" description="Disordered" evidence="9">
    <location>
        <begin position="144"/>
        <end position="184"/>
    </location>
</feature>
<evidence type="ECO:0000256" key="6">
    <source>
        <dbReference type="ARBA" id="ARBA00022989"/>
    </source>
</evidence>
<comment type="subcellular location">
    <subcellularLocation>
        <location evidence="1">Membrane</location>
        <topology evidence="1">Single-pass type IV membrane protein</topology>
    </subcellularLocation>
</comment>